<dbReference type="AlphaFoldDB" id="A0A428FRT8"/>
<reference evidence="1 2" key="1">
    <citation type="submission" date="2018-11" db="EMBL/GenBank/DDBJ databases">
        <title>Species Designations Belie Phenotypic and Genotypic Heterogeneity in Oral Streptococci.</title>
        <authorList>
            <person name="Velsko I."/>
        </authorList>
    </citation>
    <scope>NUCLEOTIDE SEQUENCE [LARGE SCALE GENOMIC DNA]</scope>
    <source>
        <strain evidence="1 2">BCC26</strain>
    </source>
</reference>
<accession>A0A428FRT8</accession>
<dbReference type="Proteomes" id="UP000280648">
    <property type="component" value="Unassembled WGS sequence"/>
</dbReference>
<name>A0A428FRT8_STROR</name>
<gene>
    <name evidence="1" type="ORF">D8803_03235</name>
</gene>
<comment type="caution">
    <text evidence="1">The sequence shown here is derived from an EMBL/GenBank/DDBJ whole genome shotgun (WGS) entry which is preliminary data.</text>
</comment>
<proteinExistence type="predicted"/>
<dbReference type="RefSeq" id="WP_131200240.1">
    <property type="nucleotide sequence ID" value="NZ_RJPI01000003.1"/>
</dbReference>
<protein>
    <submittedName>
        <fullName evidence="1">Uncharacterized protein</fullName>
    </submittedName>
</protein>
<organism evidence="1 2">
    <name type="scientific">Streptococcus oralis</name>
    <dbReference type="NCBI Taxonomy" id="1303"/>
    <lineage>
        <taxon>Bacteria</taxon>
        <taxon>Bacillati</taxon>
        <taxon>Bacillota</taxon>
        <taxon>Bacilli</taxon>
        <taxon>Lactobacillales</taxon>
        <taxon>Streptococcaceae</taxon>
        <taxon>Streptococcus</taxon>
    </lineage>
</organism>
<dbReference type="EMBL" id="RJPI01000003">
    <property type="protein sequence ID" value="RSJ65381.1"/>
    <property type="molecule type" value="Genomic_DNA"/>
</dbReference>
<evidence type="ECO:0000313" key="2">
    <source>
        <dbReference type="Proteomes" id="UP000280648"/>
    </source>
</evidence>
<evidence type="ECO:0000313" key="1">
    <source>
        <dbReference type="EMBL" id="RSJ65381.1"/>
    </source>
</evidence>
<sequence>MMNRVLKKATVFPGFCKKHDAIFESIENKNLIKNTSIEDYIFLYSYRALVNEYWLLNSLTGKNNNKLSEFIKGNPRLSAYPHDMVEKSIQANFDSLDNYKGMKMKFEKYIDERGALSDYSSDFKITYSKLDMLSLEFAATAIVNRSKLVKAIGIVDNFNTKVPICVGILPEYENIPNLFFAISTKDNSDIINFINTYKNGFFIQNLVVLNSQNIVFAPEFYDRKIRSGEFEKFEKIRNNFTNVDLFECLGFDFLSNQLENKKSHLKNILSSGK</sequence>